<dbReference type="PROSITE" id="PS00183">
    <property type="entry name" value="UBC_1"/>
    <property type="match status" value="1"/>
</dbReference>
<feature type="region of interest" description="Disordered" evidence="15">
    <location>
        <begin position="1"/>
        <end position="35"/>
    </location>
</feature>
<evidence type="ECO:0000256" key="14">
    <source>
        <dbReference type="RuleBase" id="RU362109"/>
    </source>
</evidence>
<dbReference type="EC" id="2.3.2.23" evidence="1"/>
<evidence type="ECO:0000256" key="6">
    <source>
        <dbReference type="ARBA" id="ARBA00030012"/>
    </source>
</evidence>
<dbReference type="AlphaFoldDB" id="A0A8H3F627"/>
<evidence type="ECO:0000256" key="9">
    <source>
        <dbReference type="ARBA" id="ARBA00041569"/>
    </source>
</evidence>
<name>A0A8H3F627_9LECA</name>
<gene>
    <name evidence="17" type="ORF">GOMPHAMPRED_001961</name>
</gene>
<evidence type="ECO:0000259" key="16">
    <source>
        <dbReference type="PROSITE" id="PS50127"/>
    </source>
</evidence>
<feature type="compositionally biased region" description="Polar residues" evidence="15">
    <location>
        <begin position="23"/>
        <end position="35"/>
    </location>
</feature>
<evidence type="ECO:0000256" key="3">
    <source>
        <dbReference type="ARBA" id="ARBA00022741"/>
    </source>
</evidence>
<dbReference type="SUPFAM" id="SSF54495">
    <property type="entry name" value="UBC-like"/>
    <property type="match status" value="1"/>
</dbReference>
<evidence type="ECO:0000256" key="15">
    <source>
        <dbReference type="SAM" id="MobiDB-lite"/>
    </source>
</evidence>
<evidence type="ECO:0000313" key="18">
    <source>
        <dbReference type="Proteomes" id="UP000664169"/>
    </source>
</evidence>
<comment type="caution">
    <text evidence="17">The sequence shown here is derived from an EMBL/GenBank/DDBJ whole genome shotgun (WGS) entry which is preliminary data.</text>
</comment>
<evidence type="ECO:0000256" key="8">
    <source>
        <dbReference type="ARBA" id="ARBA00039884"/>
    </source>
</evidence>
<keyword evidence="18" id="KW-1185">Reference proteome</keyword>
<keyword evidence="2" id="KW-0808">Transferase</keyword>
<dbReference type="InterPro" id="IPR023313">
    <property type="entry name" value="UBQ-conjugating_AS"/>
</dbReference>
<comment type="similarity">
    <text evidence="14">Belongs to the ubiquitin-conjugating enzyme family.</text>
</comment>
<feature type="active site" description="Glycyl thioester intermediate" evidence="13">
    <location>
        <position position="119"/>
    </location>
</feature>
<dbReference type="FunFam" id="3.10.110.10:FF:000068">
    <property type="entry name" value="Ubiquitin-conjugating enzyme E2-20 kDa"/>
    <property type="match status" value="1"/>
</dbReference>
<evidence type="ECO:0000256" key="11">
    <source>
        <dbReference type="ARBA" id="ARBA00042190"/>
    </source>
</evidence>
<proteinExistence type="inferred from homology"/>
<dbReference type="Proteomes" id="UP000664169">
    <property type="component" value="Unassembled WGS sequence"/>
</dbReference>
<evidence type="ECO:0000256" key="1">
    <source>
        <dbReference type="ARBA" id="ARBA00012486"/>
    </source>
</evidence>
<dbReference type="GO" id="GO:0005524">
    <property type="term" value="F:ATP binding"/>
    <property type="evidence" value="ECO:0007669"/>
    <property type="project" value="UniProtKB-UniRule"/>
</dbReference>
<dbReference type="SMART" id="SM00212">
    <property type="entry name" value="UBCc"/>
    <property type="match status" value="1"/>
</dbReference>
<dbReference type="Gene3D" id="3.10.110.10">
    <property type="entry name" value="Ubiquitin Conjugating Enzyme"/>
    <property type="match status" value="1"/>
</dbReference>
<evidence type="ECO:0000256" key="5">
    <source>
        <dbReference type="ARBA" id="ARBA00022840"/>
    </source>
</evidence>
<keyword evidence="4 14" id="KW-0833">Ubl conjugation pathway</keyword>
<dbReference type="GO" id="GO:0061631">
    <property type="term" value="F:ubiquitin conjugating enzyme activity"/>
    <property type="evidence" value="ECO:0007669"/>
    <property type="project" value="UniProtKB-EC"/>
</dbReference>
<dbReference type="EMBL" id="CAJPDQ010000015">
    <property type="protein sequence ID" value="CAF9920036.1"/>
    <property type="molecule type" value="Genomic_DNA"/>
</dbReference>
<dbReference type="CDD" id="cd23791">
    <property type="entry name" value="UBCc_UBE2C"/>
    <property type="match status" value="1"/>
</dbReference>
<dbReference type="OrthoDB" id="10253686at2759"/>
<evidence type="ECO:0000256" key="4">
    <source>
        <dbReference type="ARBA" id="ARBA00022786"/>
    </source>
</evidence>
<reference evidence="17" key="1">
    <citation type="submission" date="2021-03" db="EMBL/GenBank/DDBJ databases">
        <authorList>
            <person name="Tagirdzhanova G."/>
        </authorList>
    </citation>
    <scope>NUCLEOTIDE SEQUENCE</scope>
</reference>
<dbReference type="Pfam" id="PF00179">
    <property type="entry name" value="UQ_con"/>
    <property type="match status" value="1"/>
</dbReference>
<dbReference type="InterPro" id="IPR000608">
    <property type="entry name" value="UBC"/>
</dbReference>
<accession>A0A8H3F627</accession>
<organism evidence="17 18">
    <name type="scientific">Gomphillus americanus</name>
    <dbReference type="NCBI Taxonomy" id="1940652"/>
    <lineage>
        <taxon>Eukaryota</taxon>
        <taxon>Fungi</taxon>
        <taxon>Dikarya</taxon>
        <taxon>Ascomycota</taxon>
        <taxon>Pezizomycotina</taxon>
        <taxon>Lecanoromycetes</taxon>
        <taxon>OSLEUM clade</taxon>
        <taxon>Ostropomycetidae</taxon>
        <taxon>Ostropales</taxon>
        <taxon>Graphidaceae</taxon>
        <taxon>Gomphilloideae</taxon>
        <taxon>Gomphillus</taxon>
    </lineage>
</organism>
<evidence type="ECO:0000256" key="13">
    <source>
        <dbReference type="PROSITE-ProRule" id="PRU10133"/>
    </source>
</evidence>
<feature type="domain" description="UBC core" evidence="16">
    <location>
        <begin position="35"/>
        <end position="181"/>
    </location>
</feature>
<dbReference type="PROSITE" id="PS50127">
    <property type="entry name" value="UBC_2"/>
    <property type="match status" value="1"/>
</dbReference>
<protein>
    <recommendedName>
        <fullName evidence="8">Ubiquitin-conjugating enzyme E2 2</fullName>
        <ecNumber evidence="1">2.3.2.23</ecNumber>
    </recommendedName>
    <alternativeName>
        <fullName evidence="12">E2 ubiquitin-conjugating enzyme 11</fullName>
    </alternativeName>
    <alternativeName>
        <fullName evidence="10">E2 ubiquitin-conjugating enzyme 2</fullName>
    </alternativeName>
    <alternativeName>
        <fullName evidence="7">Ubiquitin carrier protein</fullName>
    </alternativeName>
    <alternativeName>
        <fullName evidence="11">Ubiquitin carrier protein UBC2</fullName>
    </alternativeName>
    <alternativeName>
        <fullName evidence="6">Ubiquitin-protein ligase</fullName>
    </alternativeName>
    <alternativeName>
        <fullName evidence="9">Ubiquitin-protein ligase UBC2</fullName>
    </alternativeName>
</protein>
<evidence type="ECO:0000256" key="2">
    <source>
        <dbReference type="ARBA" id="ARBA00022679"/>
    </source>
</evidence>
<evidence type="ECO:0000313" key="17">
    <source>
        <dbReference type="EMBL" id="CAF9920036.1"/>
    </source>
</evidence>
<keyword evidence="5 14" id="KW-0067">ATP-binding</keyword>
<dbReference type="PANTHER" id="PTHR24067">
    <property type="entry name" value="UBIQUITIN-CONJUGATING ENZYME E2"/>
    <property type="match status" value="1"/>
</dbReference>
<sequence length="185" mass="20369">MDYAMEDTQNSAPGAPTAHESAKLSSGTTQATAQSVTKRLQSELMTLMLSPPPGISAFPSATSLLSWTATIAGPERTPYENLTFKLSLEFPSNYPYAAPTVLFRTPIYHPNVDFSGRICLDILKDKWSAVLNVQSVLLSLQSLLGEPNNASPLNGQAAEFWDHNPTEFKRQVLLRHKDLEDDEEC</sequence>
<evidence type="ECO:0000256" key="7">
    <source>
        <dbReference type="ARBA" id="ARBA00031729"/>
    </source>
</evidence>
<dbReference type="InterPro" id="IPR050113">
    <property type="entry name" value="Ub_conjugating_enzyme"/>
</dbReference>
<evidence type="ECO:0000256" key="10">
    <source>
        <dbReference type="ARBA" id="ARBA00042179"/>
    </source>
</evidence>
<evidence type="ECO:0000256" key="12">
    <source>
        <dbReference type="ARBA" id="ARBA00080142"/>
    </source>
</evidence>
<dbReference type="InterPro" id="IPR016135">
    <property type="entry name" value="UBQ-conjugating_enzyme/RWD"/>
</dbReference>
<keyword evidence="3 14" id="KW-0547">Nucleotide-binding</keyword>